<evidence type="ECO:0000313" key="11">
    <source>
        <dbReference type="Proteomes" id="UP001188597"/>
    </source>
</evidence>
<dbReference type="InterPro" id="IPR002110">
    <property type="entry name" value="Ankyrin_rpt"/>
</dbReference>
<dbReference type="FunFam" id="3.30.1370.210:FF:000009">
    <property type="entry name" value="Zinc finger CCCH domain-containing protein 66"/>
    <property type="match status" value="1"/>
</dbReference>
<evidence type="ECO:0000256" key="8">
    <source>
        <dbReference type="SAM" id="MobiDB-lite"/>
    </source>
</evidence>
<dbReference type="PANTHER" id="PTHR14493">
    <property type="entry name" value="UNKEMPT FAMILY MEMBER"/>
    <property type="match status" value="1"/>
</dbReference>
<dbReference type="PROSITE" id="PS50088">
    <property type="entry name" value="ANK_REPEAT"/>
    <property type="match status" value="1"/>
</dbReference>
<name>A0AA88WS16_9ASTE</name>
<accession>A0AA88WS16</accession>
<reference evidence="10" key="1">
    <citation type="submission" date="2022-12" db="EMBL/GenBank/DDBJ databases">
        <title>Draft genome assemblies for two species of Escallonia (Escalloniales).</title>
        <authorList>
            <person name="Chanderbali A."/>
            <person name="Dervinis C."/>
            <person name="Anghel I."/>
            <person name="Soltis D."/>
            <person name="Soltis P."/>
            <person name="Zapata F."/>
        </authorList>
    </citation>
    <scope>NUCLEOTIDE SEQUENCE</scope>
    <source>
        <strain evidence="10">UCBG64.0493</strain>
        <tissue evidence="10">Leaf</tissue>
    </source>
</reference>
<evidence type="ECO:0000256" key="4">
    <source>
        <dbReference type="ARBA" id="ARBA00022833"/>
    </source>
</evidence>
<dbReference type="GO" id="GO:0006355">
    <property type="term" value="P:regulation of DNA-templated transcription"/>
    <property type="evidence" value="ECO:0007669"/>
    <property type="project" value="UniProtKB-ARBA"/>
</dbReference>
<evidence type="ECO:0000256" key="7">
    <source>
        <dbReference type="PROSITE-ProRule" id="PRU00723"/>
    </source>
</evidence>
<gene>
    <name evidence="10" type="ORF">RJ639_035809</name>
</gene>
<dbReference type="InterPro" id="IPR000571">
    <property type="entry name" value="Znf_CCCH"/>
</dbReference>
<keyword evidence="3 7" id="KW-0863">Zinc-finger</keyword>
<keyword evidence="5" id="KW-0238">DNA-binding</keyword>
<dbReference type="AlphaFoldDB" id="A0AA88WS16"/>
<dbReference type="PROSITE" id="PS50297">
    <property type="entry name" value="ANK_REP_REGION"/>
    <property type="match status" value="1"/>
</dbReference>
<dbReference type="Pfam" id="PF25512">
    <property type="entry name" value="zf-CCCH_AtC3H23"/>
    <property type="match status" value="1"/>
</dbReference>
<feature type="repeat" description="ANK" evidence="6">
    <location>
        <begin position="119"/>
        <end position="154"/>
    </location>
</feature>
<dbReference type="Gene3D" id="1.25.40.20">
    <property type="entry name" value="Ankyrin repeat-containing domain"/>
    <property type="match status" value="1"/>
</dbReference>
<dbReference type="SUPFAM" id="SSF48403">
    <property type="entry name" value="Ankyrin repeat"/>
    <property type="match status" value="1"/>
</dbReference>
<feature type="region of interest" description="Disordered" evidence="8">
    <location>
        <begin position="644"/>
        <end position="695"/>
    </location>
</feature>
<feature type="compositionally biased region" description="Basic and acidic residues" evidence="8">
    <location>
        <begin position="655"/>
        <end position="665"/>
    </location>
</feature>
<feature type="zinc finger region" description="C3H1-type" evidence="7">
    <location>
        <begin position="299"/>
        <end position="325"/>
    </location>
</feature>
<dbReference type="InterPro" id="IPR045234">
    <property type="entry name" value="Unkempt-like"/>
</dbReference>
<keyword evidence="2" id="KW-0677">Repeat</keyword>
<evidence type="ECO:0000256" key="2">
    <source>
        <dbReference type="ARBA" id="ARBA00022737"/>
    </source>
</evidence>
<dbReference type="InterPro" id="IPR057444">
    <property type="entry name" value="Znf-CCCH_AtC3H23-like"/>
</dbReference>
<dbReference type="GO" id="GO:0008270">
    <property type="term" value="F:zinc ion binding"/>
    <property type="evidence" value="ECO:0007669"/>
    <property type="project" value="UniProtKB-KW"/>
</dbReference>
<dbReference type="GO" id="GO:0003677">
    <property type="term" value="F:DNA binding"/>
    <property type="evidence" value="ECO:0007669"/>
    <property type="project" value="UniProtKB-KW"/>
</dbReference>
<keyword evidence="6" id="KW-0040">ANK repeat</keyword>
<organism evidence="10 11">
    <name type="scientific">Escallonia herrerae</name>
    <dbReference type="NCBI Taxonomy" id="1293975"/>
    <lineage>
        <taxon>Eukaryota</taxon>
        <taxon>Viridiplantae</taxon>
        <taxon>Streptophyta</taxon>
        <taxon>Embryophyta</taxon>
        <taxon>Tracheophyta</taxon>
        <taxon>Spermatophyta</taxon>
        <taxon>Magnoliopsida</taxon>
        <taxon>eudicotyledons</taxon>
        <taxon>Gunneridae</taxon>
        <taxon>Pentapetalae</taxon>
        <taxon>asterids</taxon>
        <taxon>campanulids</taxon>
        <taxon>Escalloniales</taxon>
        <taxon>Escalloniaceae</taxon>
        <taxon>Escallonia</taxon>
    </lineage>
</organism>
<evidence type="ECO:0000313" key="10">
    <source>
        <dbReference type="EMBL" id="KAK3032981.1"/>
    </source>
</evidence>
<dbReference type="SMART" id="SM00248">
    <property type="entry name" value="ANK"/>
    <property type="match status" value="2"/>
</dbReference>
<evidence type="ECO:0000256" key="3">
    <source>
        <dbReference type="ARBA" id="ARBA00022771"/>
    </source>
</evidence>
<proteinExistence type="predicted"/>
<dbReference type="InterPro" id="IPR036770">
    <property type="entry name" value="Ankyrin_rpt-contain_sf"/>
</dbReference>
<dbReference type="PROSITE" id="PS50103">
    <property type="entry name" value="ZF_C3H1"/>
    <property type="match status" value="1"/>
</dbReference>
<dbReference type="PANTHER" id="PTHR14493:SF81">
    <property type="entry name" value="ZINC FINGER CCCH DOMAIN-CONTAINING PROTEIN 56-LIKE"/>
    <property type="match status" value="1"/>
</dbReference>
<dbReference type="Proteomes" id="UP001188597">
    <property type="component" value="Unassembled WGS sequence"/>
</dbReference>
<feature type="compositionally biased region" description="Polar residues" evidence="8">
    <location>
        <begin position="673"/>
        <end position="687"/>
    </location>
</feature>
<keyword evidence="4 7" id="KW-0862">Zinc</keyword>
<evidence type="ECO:0000259" key="9">
    <source>
        <dbReference type="PROSITE" id="PS50103"/>
    </source>
</evidence>
<dbReference type="SMART" id="SM00356">
    <property type="entry name" value="ZnF_C3H1"/>
    <property type="match status" value="2"/>
</dbReference>
<comment type="caution">
    <text evidence="10">The sequence shown here is derived from an EMBL/GenBank/DDBJ whole genome shotgun (WGS) entry which is preliminary data.</text>
</comment>
<evidence type="ECO:0000256" key="1">
    <source>
        <dbReference type="ARBA" id="ARBA00022723"/>
    </source>
</evidence>
<dbReference type="Pfam" id="PF12796">
    <property type="entry name" value="Ank_2"/>
    <property type="match status" value="1"/>
</dbReference>
<feature type="domain" description="C3H1-type" evidence="9">
    <location>
        <begin position="299"/>
        <end position="325"/>
    </location>
</feature>
<evidence type="ECO:0000256" key="6">
    <source>
        <dbReference type="PROSITE-ProRule" id="PRU00023"/>
    </source>
</evidence>
<evidence type="ECO:0000256" key="5">
    <source>
        <dbReference type="ARBA" id="ARBA00023125"/>
    </source>
</evidence>
<dbReference type="Gene3D" id="3.30.1370.210">
    <property type="match status" value="1"/>
</dbReference>
<dbReference type="EMBL" id="JAVXUP010000248">
    <property type="protein sequence ID" value="KAK3032981.1"/>
    <property type="molecule type" value="Genomic_DNA"/>
</dbReference>
<protein>
    <recommendedName>
        <fullName evidence="9">C3H1-type domain-containing protein</fullName>
    </recommendedName>
</protein>
<keyword evidence="1 7" id="KW-0479">Metal-binding</keyword>
<keyword evidence="11" id="KW-1185">Reference proteome</keyword>
<sequence>MCNGPEQSKLKTYASSSNPKFASNNMNDSTGAVDTEISFSSLLELAADNDVEGFKQSMSCISSAINELGLWYNHQRTSKHMALKHRTPLMVAATYGSIDIVRLILSLSKVDVNRSCSQDKSTALHCAASSGSVNAVEVVKLLLLAGANPESIDANGHRPIDVIVAPPNTLVLKDALEELLQNKVYPRDMNISSADVKPESSFFSSSPVSGSLSSPLDVTSLGQPKYNDIHVSSASDKKEYPVDPSLPDIRDSVYSTDEFRMFSFKIRPCSRAYSHDWTECPFAHPGENARRRDPRKFHYSSVPCPDFRKGQCRHDDLCEYAHGVFECWLHPAQYRTRLCKDGTNCARRVCFFAHKLEELRPLYVSTGSAVPSPRLVTAAASTMDLASALSFLPCSPSALPAMSPSPFTQSISPSGNAFARPSMVWQQSNTPTLHPPGSNLQTSRLRSSFSARNIQSEELNMLLDYGVPQQQLLRDLSCFSQTNINTSSSTLPARYKTIAPSNLDDMFSAERSSPRFSDPSAVFSPSHKSVVLNQLQPLQNKLSPANTNLYSPKNVDHPLLQTSFGISSPGRMSSRGMEPQSPFSSRLCTLAQHEKHHRSLGSAVLGVNSIGSVSSPVNSMSNWESHNGRVDWSVNGDGLARVRRSFSTGPGGVETAKESSPEMKESASIPVSCATSSEGSELNSQVRSGDHEEQASNHFENRFTVHWFNGFDHFF</sequence>